<proteinExistence type="inferred from homology"/>
<evidence type="ECO:0000256" key="6">
    <source>
        <dbReference type="ARBA" id="ARBA00023136"/>
    </source>
</evidence>
<dbReference type="EMBL" id="AP014523">
    <property type="protein sequence ID" value="BAO97819.1"/>
    <property type="molecule type" value="Genomic_DNA"/>
</dbReference>
<dbReference type="GO" id="GO:0005886">
    <property type="term" value="C:plasma membrane"/>
    <property type="evidence" value="ECO:0007669"/>
    <property type="project" value="UniProtKB-SubCell"/>
</dbReference>
<dbReference type="Pfam" id="PF03350">
    <property type="entry name" value="UPF0114"/>
    <property type="match status" value="1"/>
</dbReference>
<evidence type="ECO:0000313" key="9">
    <source>
        <dbReference type="Proteomes" id="UP000031662"/>
    </source>
</evidence>
<keyword evidence="5 7" id="KW-1133">Transmembrane helix</keyword>
<name>A0A060PQJ9_HELPX</name>
<evidence type="ECO:0000256" key="5">
    <source>
        <dbReference type="ARBA" id="ARBA00022989"/>
    </source>
</evidence>
<evidence type="ECO:0000256" key="2">
    <source>
        <dbReference type="ARBA" id="ARBA00005774"/>
    </source>
</evidence>
<dbReference type="HOGENOM" id="CLU_097887_1_0_7"/>
<evidence type="ECO:0000256" key="3">
    <source>
        <dbReference type="ARBA" id="ARBA00022475"/>
    </source>
</evidence>
<keyword evidence="3 7" id="KW-1003">Cell membrane</keyword>
<keyword evidence="6 7" id="KW-0472">Membrane</keyword>
<feature type="transmembrane region" description="Helical" evidence="7">
    <location>
        <begin position="76"/>
        <end position="96"/>
    </location>
</feature>
<organism evidence="8 9">
    <name type="scientific">Helicobacter pylori NY40</name>
    <dbReference type="NCBI Taxonomy" id="1426844"/>
    <lineage>
        <taxon>Bacteria</taxon>
        <taxon>Pseudomonadati</taxon>
        <taxon>Campylobacterota</taxon>
        <taxon>Epsilonproteobacteria</taxon>
        <taxon>Campylobacterales</taxon>
        <taxon>Helicobacteraceae</taxon>
        <taxon>Helicobacter</taxon>
    </lineage>
</organism>
<dbReference type="Proteomes" id="UP000031662">
    <property type="component" value="Chromosome"/>
</dbReference>
<dbReference type="HAMAP" id="MF_00143">
    <property type="entry name" value="UPF0114"/>
    <property type="match status" value="1"/>
</dbReference>
<feature type="transmembrane region" description="Helical" evidence="7">
    <location>
        <begin position="116"/>
        <end position="140"/>
    </location>
</feature>
<dbReference type="PANTHER" id="PTHR38596">
    <property type="entry name" value="UPF0114 PROTEIN YQHA"/>
    <property type="match status" value="1"/>
</dbReference>
<gene>
    <name evidence="8" type="ORF">NY40_0807</name>
</gene>
<accession>A0A060PQJ9</accession>
<evidence type="ECO:0000256" key="7">
    <source>
        <dbReference type="HAMAP-Rule" id="MF_00143"/>
    </source>
</evidence>
<dbReference type="InterPro" id="IPR005134">
    <property type="entry name" value="UPF0114"/>
</dbReference>
<dbReference type="InterPro" id="IPR020761">
    <property type="entry name" value="UPF0114_bac"/>
</dbReference>
<reference evidence="8 9" key="1">
    <citation type="submission" date="2013-11" db="EMBL/GenBank/DDBJ databases">
        <title>Estimation of Helicobacter pylori bacteriophage ecology using H. pylori isolates.</title>
        <authorList>
            <person name="Uchiyama J."/>
            <person name="Takemura-Uchiyama I."/>
            <person name="Ujihara T."/>
            <person name="Matsuzaki S."/>
        </authorList>
    </citation>
    <scope>NUCLEOTIDE SEQUENCE [LARGE SCALE GENOMIC DNA]</scope>
    <source>
        <strain evidence="8 9">NY40</strain>
    </source>
</reference>
<sequence length="238" mass="27240">MLNKTSVWWDCYKNKYKDQKIKQAKNIQAILQAKERYLNRFFKIGYNQGFKKDIILKKSLNMLEKLIERVLFATRWLLAPLCIAMSLVLVVLGYVFMKELWHMLSHLNTISETDLVLSALGLVDLLFMAGLVLMVLLASYESFVSKLDKVDASEITWLKHTDFNALKLKVSLSIVAISAIFLLKRYMSLEDVLSSIPKDTPLSHNPIFWQVVIHLVFVCSALLAAVTNNIAFSQNKGH</sequence>
<evidence type="ECO:0000256" key="4">
    <source>
        <dbReference type="ARBA" id="ARBA00022692"/>
    </source>
</evidence>
<comment type="subcellular location">
    <subcellularLocation>
        <location evidence="1 7">Cell membrane</location>
        <topology evidence="1 7">Multi-pass membrane protein</topology>
    </subcellularLocation>
</comment>
<feature type="transmembrane region" description="Helical" evidence="7">
    <location>
        <begin position="207"/>
        <end position="226"/>
    </location>
</feature>
<evidence type="ECO:0000256" key="1">
    <source>
        <dbReference type="ARBA" id="ARBA00004651"/>
    </source>
</evidence>
<comment type="similarity">
    <text evidence="2 7">Belongs to the UPF0114 family.</text>
</comment>
<dbReference type="AlphaFoldDB" id="A0A060PQJ9"/>
<feature type="transmembrane region" description="Helical" evidence="7">
    <location>
        <begin position="168"/>
        <end position="187"/>
    </location>
</feature>
<evidence type="ECO:0000313" key="8">
    <source>
        <dbReference type="EMBL" id="BAO97819.1"/>
    </source>
</evidence>
<dbReference type="NCBIfam" id="TIGR00645">
    <property type="entry name" value="HI0507"/>
    <property type="match status" value="1"/>
</dbReference>
<keyword evidence="4 7" id="KW-0812">Transmembrane</keyword>
<dbReference type="PANTHER" id="PTHR38596:SF1">
    <property type="entry name" value="UPF0114 PROTEIN YQHA"/>
    <property type="match status" value="1"/>
</dbReference>
<protein>
    <recommendedName>
        <fullName evidence="7">UPF0114 protein NY40_0807</fullName>
    </recommendedName>
</protein>